<comment type="catalytic activity">
    <reaction evidence="5">
        <text>glucuronate acceptor + UDP-alpha-D-glucuronate = acceptor beta-D-glucuronoside + UDP + H(+)</text>
        <dbReference type="Rhea" id="RHEA:21032"/>
        <dbReference type="ChEBI" id="CHEBI:15378"/>
        <dbReference type="ChEBI" id="CHEBI:58052"/>
        <dbReference type="ChEBI" id="CHEBI:58223"/>
        <dbReference type="ChEBI" id="CHEBI:132367"/>
        <dbReference type="ChEBI" id="CHEBI:132368"/>
        <dbReference type="EC" id="2.4.1.17"/>
    </reaction>
</comment>
<dbReference type="Proteomes" id="UP000791440">
    <property type="component" value="Unassembled WGS sequence"/>
</dbReference>
<dbReference type="FunFam" id="3.40.50.2000:FF:000050">
    <property type="entry name" value="UDP-glucuronosyltransferase"/>
    <property type="match status" value="1"/>
</dbReference>
<dbReference type="PROSITE" id="PS00375">
    <property type="entry name" value="UDPGT"/>
    <property type="match status" value="1"/>
</dbReference>
<keyword evidence="5" id="KW-0472">Membrane</keyword>
<evidence type="ECO:0000256" key="1">
    <source>
        <dbReference type="ARBA" id="ARBA00009995"/>
    </source>
</evidence>
<accession>A0A921Z381</accession>
<keyword evidence="2 4" id="KW-0328">Glycosyltransferase</keyword>
<dbReference type="PANTHER" id="PTHR48043">
    <property type="entry name" value="EG:EG0003.4 PROTEIN-RELATED"/>
    <property type="match status" value="1"/>
</dbReference>
<dbReference type="EMBL" id="JH668373">
    <property type="protein sequence ID" value="KAG6449394.1"/>
    <property type="molecule type" value="Genomic_DNA"/>
</dbReference>
<keyword evidence="5" id="KW-0732">Signal</keyword>
<evidence type="ECO:0000313" key="6">
    <source>
        <dbReference type="EMBL" id="KAG6449394.1"/>
    </source>
</evidence>
<name>A0A921Z381_MANSE</name>
<dbReference type="InterPro" id="IPR050271">
    <property type="entry name" value="UDP-glycosyltransferase"/>
</dbReference>
<evidence type="ECO:0000256" key="4">
    <source>
        <dbReference type="RuleBase" id="RU003718"/>
    </source>
</evidence>
<comment type="subcellular location">
    <subcellularLocation>
        <location evidence="5">Membrane</location>
        <topology evidence="5">Single-pass membrane protein</topology>
    </subcellularLocation>
</comment>
<dbReference type="PANTHER" id="PTHR48043:SF145">
    <property type="entry name" value="FI06409P-RELATED"/>
    <property type="match status" value="1"/>
</dbReference>
<organism evidence="6 7">
    <name type="scientific">Manduca sexta</name>
    <name type="common">Tobacco hawkmoth</name>
    <name type="synonym">Tobacco hornworm</name>
    <dbReference type="NCBI Taxonomy" id="7130"/>
    <lineage>
        <taxon>Eukaryota</taxon>
        <taxon>Metazoa</taxon>
        <taxon>Ecdysozoa</taxon>
        <taxon>Arthropoda</taxon>
        <taxon>Hexapoda</taxon>
        <taxon>Insecta</taxon>
        <taxon>Pterygota</taxon>
        <taxon>Neoptera</taxon>
        <taxon>Endopterygota</taxon>
        <taxon>Lepidoptera</taxon>
        <taxon>Glossata</taxon>
        <taxon>Ditrysia</taxon>
        <taxon>Bombycoidea</taxon>
        <taxon>Sphingidae</taxon>
        <taxon>Sphinginae</taxon>
        <taxon>Sphingini</taxon>
        <taxon>Manduca</taxon>
    </lineage>
</organism>
<keyword evidence="7" id="KW-1185">Reference proteome</keyword>
<dbReference type="AlphaFoldDB" id="A0A921Z381"/>
<keyword evidence="5" id="KW-1133">Transmembrane helix</keyword>
<feature type="transmembrane region" description="Helical" evidence="5">
    <location>
        <begin position="485"/>
        <end position="513"/>
    </location>
</feature>
<comment type="similarity">
    <text evidence="1 4">Belongs to the UDP-glycosyltransferase family.</text>
</comment>
<evidence type="ECO:0000313" key="7">
    <source>
        <dbReference type="Proteomes" id="UP000791440"/>
    </source>
</evidence>
<gene>
    <name evidence="6" type="ORF">O3G_MSEX006030</name>
</gene>
<dbReference type="EC" id="2.4.1.17" evidence="5"/>
<evidence type="ECO:0000256" key="5">
    <source>
        <dbReference type="RuleBase" id="RU362059"/>
    </source>
</evidence>
<evidence type="ECO:0000256" key="2">
    <source>
        <dbReference type="ARBA" id="ARBA00022676"/>
    </source>
</evidence>
<dbReference type="Pfam" id="PF00201">
    <property type="entry name" value="UDPGT"/>
    <property type="match status" value="1"/>
</dbReference>
<reference evidence="6" key="1">
    <citation type="journal article" date="2016" name="Insect Biochem. Mol. Biol.">
        <title>Multifaceted biological insights from a draft genome sequence of the tobacco hornworm moth, Manduca sexta.</title>
        <authorList>
            <person name="Kanost M.R."/>
            <person name="Arrese E.L."/>
            <person name="Cao X."/>
            <person name="Chen Y.R."/>
            <person name="Chellapilla S."/>
            <person name="Goldsmith M.R."/>
            <person name="Grosse-Wilde E."/>
            <person name="Heckel D.G."/>
            <person name="Herndon N."/>
            <person name="Jiang H."/>
            <person name="Papanicolaou A."/>
            <person name="Qu J."/>
            <person name="Soulages J.L."/>
            <person name="Vogel H."/>
            <person name="Walters J."/>
            <person name="Waterhouse R.M."/>
            <person name="Ahn S.J."/>
            <person name="Almeida F.C."/>
            <person name="An C."/>
            <person name="Aqrawi P."/>
            <person name="Bretschneider A."/>
            <person name="Bryant W.B."/>
            <person name="Bucks S."/>
            <person name="Chao H."/>
            <person name="Chevignon G."/>
            <person name="Christen J.M."/>
            <person name="Clarke D.F."/>
            <person name="Dittmer N.T."/>
            <person name="Ferguson L.C.F."/>
            <person name="Garavelou S."/>
            <person name="Gordon K.H.J."/>
            <person name="Gunaratna R.T."/>
            <person name="Han Y."/>
            <person name="Hauser F."/>
            <person name="He Y."/>
            <person name="Heidel-Fischer H."/>
            <person name="Hirsh A."/>
            <person name="Hu Y."/>
            <person name="Jiang H."/>
            <person name="Kalra D."/>
            <person name="Klinner C."/>
            <person name="Konig C."/>
            <person name="Kovar C."/>
            <person name="Kroll A.R."/>
            <person name="Kuwar S.S."/>
            <person name="Lee S.L."/>
            <person name="Lehman R."/>
            <person name="Li K."/>
            <person name="Li Z."/>
            <person name="Liang H."/>
            <person name="Lovelace S."/>
            <person name="Lu Z."/>
            <person name="Mansfield J.H."/>
            <person name="McCulloch K.J."/>
            <person name="Mathew T."/>
            <person name="Morton B."/>
            <person name="Muzny D.M."/>
            <person name="Neunemann D."/>
            <person name="Ongeri F."/>
            <person name="Pauchet Y."/>
            <person name="Pu L.L."/>
            <person name="Pyrousis I."/>
            <person name="Rao X.J."/>
            <person name="Redding A."/>
            <person name="Roesel C."/>
            <person name="Sanchez-Gracia A."/>
            <person name="Schaack S."/>
            <person name="Shukla A."/>
            <person name="Tetreau G."/>
            <person name="Wang Y."/>
            <person name="Xiong G.H."/>
            <person name="Traut W."/>
            <person name="Walsh T.K."/>
            <person name="Worley K.C."/>
            <person name="Wu D."/>
            <person name="Wu W."/>
            <person name="Wu Y.Q."/>
            <person name="Zhang X."/>
            <person name="Zou Z."/>
            <person name="Zucker H."/>
            <person name="Briscoe A.D."/>
            <person name="Burmester T."/>
            <person name="Clem R.J."/>
            <person name="Feyereisen R."/>
            <person name="Grimmelikhuijzen C.J.P."/>
            <person name="Hamodrakas S.J."/>
            <person name="Hansson B.S."/>
            <person name="Huguet E."/>
            <person name="Jermiin L.S."/>
            <person name="Lan Q."/>
            <person name="Lehman H.K."/>
            <person name="Lorenzen M."/>
            <person name="Merzendorfer H."/>
            <person name="Michalopoulos I."/>
            <person name="Morton D.B."/>
            <person name="Muthukrishnan S."/>
            <person name="Oakeshott J.G."/>
            <person name="Palmer W."/>
            <person name="Park Y."/>
            <person name="Passarelli A.L."/>
            <person name="Rozas J."/>
            <person name="Schwartz L.M."/>
            <person name="Smith W."/>
            <person name="Southgate A."/>
            <person name="Vilcinskas A."/>
            <person name="Vogt R."/>
            <person name="Wang P."/>
            <person name="Werren J."/>
            <person name="Yu X.Q."/>
            <person name="Zhou J.J."/>
            <person name="Brown S.J."/>
            <person name="Scherer S.E."/>
            <person name="Richards S."/>
            <person name="Blissard G.W."/>
        </authorList>
    </citation>
    <scope>NUCLEOTIDE SEQUENCE</scope>
</reference>
<proteinExistence type="inferred from homology"/>
<comment type="caution">
    <text evidence="6">The sequence shown here is derived from an EMBL/GenBank/DDBJ whole genome shotgun (WGS) entry which is preliminary data.</text>
</comment>
<dbReference type="CDD" id="cd03784">
    <property type="entry name" value="GT1_Gtf-like"/>
    <property type="match status" value="1"/>
</dbReference>
<dbReference type="GO" id="GO:0016020">
    <property type="term" value="C:membrane"/>
    <property type="evidence" value="ECO:0007669"/>
    <property type="project" value="UniProtKB-SubCell"/>
</dbReference>
<feature type="signal peptide" evidence="5">
    <location>
        <begin position="1"/>
        <end position="19"/>
    </location>
</feature>
<keyword evidence="3 4" id="KW-0808">Transferase</keyword>
<dbReference type="SUPFAM" id="SSF53756">
    <property type="entry name" value="UDP-Glycosyltransferase/glycogen phosphorylase"/>
    <property type="match status" value="1"/>
</dbReference>
<sequence>MRLLLVLPALLALTHDVYSARILSLFPHTGKSHQMVFEPLLRRLAERGHHVTVVSFFPIKNAPANYSDVSLQGLAHLGLEVIDLSIYEHPSKLLRMIGLEKIVKQITEFQPLADMALSVCSKLVNFKPLADALKKEYDLIIMENFNSDCMLGLAHVYGQKAPFIYLSSCGLMQWSPGRLGLSDNPSYVPIVSSDFANPMSFFQRLENTFLNIYYKLWFRYTIQLKEKEIIEKHFGKKIPDLQDLSKNVSAVLVNVYHSLYGVKPLLPGVIEVGGMHLDHTRKPIPHYIEKFMNESEHGVVLLSFGSLIKTATIPKHKEEMIVRTLSKIKQRVIWKYEDSGEEGTITGNILKVRWLPQYELLQHPKVIAFIGHGGLLGMTEAISAGKPMLVVPFFGDQPYNGASAAAVGFAKVIPYIELTEKSLLEGLQDVLSAEMRLTARRASKIWKDRQADPLDTAVYWTERVIRWGHQAPLHSHARDLPLYQYLLLDVAATFIVVIIILAVILRVMLVLILRFVSGSVNAKEKLH</sequence>
<protein>
    <recommendedName>
        <fullName evidence="5">UDP-glucuronosyltransferase</fullName>
        <ecNumber evidence="5">2.4.1.17</ecNumber>
    </recommendedName>
</protein>
<feature type="chain" id="PRO_5038153911" description="UDP-glucuronosyltransferase" evidence="5">
    <location>
        <begin position="20"/>
        <end position="527"/>
    </location>
</feature>
<dbReference type="Gene3D" id="3.40.50.2000">
    <property type="entry name" value="Glycogen Phosphorylase B"/>
    <property type="match status" value="1"/>
</dbReference>
<evidence type="ECO:0000256" key="3">
    <source>
        <dbReference type="ARBA" id="ARBA00022679"/>
    </source>
</evidence>
<reference evidence="6" key="2">
    <citation type="submission" date="2020-12" db="EMBL/GenBank/DDBJ databases">
        <authorList>
            <person name="Kanost M."/>
        </authorList>
    </citation>
    <scope>NUCLEOTIDE SEQUENCE</scope>
</reference>
<dbReference type="GO" id="GO:0015020">
    <property type="term" value="F:glucuronosyltransferase activity"/>
    <property type="evidence" value="ECO:0007669"/>
    <property type="project" value="UniProtKB-EC"/>
</dbReference>
<dbReference type="InterPro" id="IPR002213">
    <property type="entry name" value="UDP_glucos_trans"/>
</dbReference>
<keyword evidence="5" id="KW-0812">Transmembrane</keyword>
<dbReference type="InterPro" id="IPR035595">
    <property type="entry name" value="UDP_glycos_trans_CS"/>
</dbReference>